<dbReference type="RefSeq" id="WP_377328740.1">
    <property type="nucleotide sequence ID" value="NZ_JBHUMZ010000021.1"/>
</dbReference>
<evidence type="ECO:0000256" key="4">
    <source>
        <dbReference type="RuleBase" id="RU000481"/>
    </source>
</evidence>
<dbReference type="Pfam" id="PF00155">
    <property type="entry name" value="Aminotran_1_2"/>
    <property type="match status" value="1"/>
</dbReference>
<dbReference type="EC" id="2.6.1.-" evidence="4"/>
<evidence type="ECO:0000313" key="6">
    <source>
        <dbReference type="EMBL" id="MFD2638962.1"/>
    </source>
</evidence>
<dbReference type="InterPro" id="IPR004838">
    <property type="entry name" value="NHTrfase_class1_PyrdxlP-BS"/>
</dbReference>
<dbReference type="InterPro" id="IPR004839">
    <property type="entry name" value="Aminotransferase_I/II_large"/>
</dbReference>
<evidence type="ECO:0000256" key="3">
    <source>
        <dbReference type="ARBA" id="ARBA00022679"/>
    </source>
</evidence>
<dbReference type="InterPro" id="IPR015424">
    <property type="entry name" value="PyrdxlP-dep_Trfase"/>
</dbReference>
<organism evidence="6 7">
    <name type="scientific">Piscibacillus salipiscarius</name>
    <dbReference type="NCBI Taxonomy" id="299480"/>
    <lineage>
        <taxon>Bacteria</taxon>
        <taxon>Bacillati</taxon>
        <taxon>Bacillota</taxon>
        <taxon>Bacilli</taxon>
        <taxon>Bacillales</taxon>
        <taxon>Bacillaceae</taxon>
        <taxon>Piscibacillus</taxon>
    </lineage>
</organism>
<gene>
    <name evidence="6" type="ORF">ACFSW4_08815</name>
</gene>
<dbReference type="CDD" id="cd00609">
    <property type="entry name" value="AAT_like"/>
    <property type="match status" value="1"/>
</dbReference>
<sequence>MNIRSERVQSLPPYIFSRINKRKKELQQEGMDMIDLGIGAPDFPTPEFIIDELIKEAKNPSNHRYSPYGGCQEFREAVAEFYQKRYGVTLDPDKEVLTLIGSKEGIANLISAVLNPSDTVMVPDPGYPVYESAIHLAGGKSLYLPLDASNYFQPNFELIPDEHYQSIKLMLLNYPNNPTAGTCELNTFKKAVSLAKQHDFVIAQDAAYDLMTFEDYRAPSLLQVNGAKDVGVEFGSLSKSFNMTGWRIGYVVGNQDLIDALATVKSNTDTSQFLPIQKAGAKALRSDLQAVHENNAIYEERLNHVISALDDMGIKVQKPRGTFYVWAEVPEGFTSMGFSEELMEKTGVIVTPGNVFGTSGEGYFRISLSHPKDRLLEAVRRMNELLMEV</sequence>
<comment type="cofactor">
    <cofactor evidence="1 4">
        <name>pyridoxal 5'-phosphate</name>
        <dbReference type="ChEBI" id="CHEBI:597326"/>
    </cofactor>
</comment>
<evidence type="ECO:0000256" key="2">
    <source>
        <dbReference type="ARBA" id="ARBA00022576"/>
    </source>
</evidence>
<dbReference type="EMBL" id="JBHUMZ010000021">
    <property type="protein sequence ID" value="MFD2638962.1"/>
    <property type="molecule type" value="Genomic_DNA"/>
</dbReference>
<dbReference type="PROSITE" id="PS00105">
    <property type="entry name" value="AA_TRANSFER_CLASS_1"/>
    <property type="match status" value="1"/>
</dbReference>
<keyword evidence="2 4" id="KW-0032">Aminotransferase</keyword>
<dbReference type="NCBIfam" id="NF006756">
    <property type="entry name" value="PRK09276.1"/>
    <property type="match status" value="1"/>
</dbReference>
<dbReference type="GO" id="GO:0010285">
    <property type="term" value="F:L,L-diaminopimelate aminotransferase activity"/>
    <property type="evidence" value="ECO:0007669"/>
    <property type="project" value="UniProtKB-EC"/>
</dbReference>
<dbReference type="InterPro" id="IPR050881">
    <property type="entry name" value="LL-DAP_aminotransferase"/>
</dbReference>
<comment type="similarity">
    <text evidence="4">Belongs to the class-I pyridoxal-phosphate-dependent aminotransferase family.</text>
</comment>
<dbReference type="PANTHER" id="PTHR42832">
    <property type="entry name" value="AMINO ACID AMINOTRANSFERASE"/>
    <property type="match status" value="1"/>
</dbReference>
<dbReference type="Proteomes" id="UP001597452">
    <property type="component" value="Unassembled WGS sequence"/>
</dbReference>
<dbReference type="SUPFAM" id="SSF53383">
    <property type="entry name" value="PLP-dependent transferases"/>
    <property type="match status" value="1"/>
</dbReference>
<reference evidence="7" key="1">
    <citation type="journal article" date="2019" name="Int. J. Syst. Evol. Microbiol.">
        <title>The Global Catalogue of Microorganisms (GCM) 10K type strain sequencing project: providing services to taxonomists for standard genome sequencing and annotation.</title>
        <authorList>
            <consortium name="The Broad Institute Genomics Platform"/>
            <consortium name="The Broad Institute Genome Sequencing Center for Infectious Disease"/>
            <person name="Wu L."/>
            <person name="Ma J."/>
        </authorList>
    </citation>
    <scope>NUCLEOTIDE SEQUENCE [LARGE SCALE GENOMIC DNA]</scope>
    <source>
        <strain evidence="7">TISTR 1571</strain>
    </source>
</reference>
<accession>A0ABW5QAL3</accession>
<evidence type="ECO:0000259" key="5">
    <source>
        <dbReference type="Pfam" id="PF00155"/>
    </source>
</evidence>
<dbReference type="InterPro" id="IPR015421">
    <property type="entry name" value="PyrdxlP-dep_Trfase_major"/>
</dbReference>
<evidence type="ECO:0000313" key="7">
    <source>
        <dbReference type="Proteomes" id="UP001597452"/>
    </source>
</evidence>
<comment type="caution">
    <text evidence="6">The sequence shown here is derived from an EMBL/GenBank/DDBJ whole genome shotgun (WGS) entry which is preliminary data.</text>
</comment>
<dbReference type="Gene3D" id="3.90.1150.10">
    <property type="entry name" value="Aspartate Aminotransferase, domain 1"/>
    <property type="match status" value="1"/>
</dbReference>
<protein>
    <recommendedName>
        <fullName evidence="4">Aminotransferase</fullName>
        <ecNumber evidence="4">2.6.1.-</ecNumber>
    </recommendedName>
</protein>
<dbReference type="InterPro" id="IPR015422">
    <property type="entry name" value="PyrdxlP-dep_Trfase_small"/>
</dbReference>
<dbReference type="PANTHER" id="PTHR42832:SF3">
    <property type="entry name" value="L-GLUTAMINE--4-(METHYLSULFANYL)-2-OXOBUTANOATE AMINOTRANSFERASE"/>
    <property type="match status" value="1"/>
</dbReference>
<keyword evidence="3 4" id="KW-0808">Transferase</keyword>
<dbReference type="Gene3D" id="3.40.640.10">
    <property type="entry name" value="Type I PLP-dependent aspartate aminotransferase-like (Major domain)"/>
    <property type="match status" value="1"/>
</dbReference>
<keyword evidence="7" id="KW-1185">Reference proteome</keyword>
<proteinExistence type="inferred from homology"/>
<evidence type="ECO:0000256" key="1">
    <source>
        <dbReference type="ARBA" id="ARBA00001933"/>
    </source>
</evidence>
<name>A0ABW5QAL3_9BACI</name>
<feature type="domain" description="Aminotransferase class I/classII large" evidence="5">
    <location>
        <begin position="32"/>
        <end position="381"/>
    </location>
</feature>